<dbReference type="EMBL" id="PGFE01000004">
    <property type="protein sequence ID" value="PJJ69945.1"/>
    <property type="molecule type" value="Genomic_DNA"/>
</dbReference>
<evidence type="ECO:0000256" key="1">
    <source>
        <dbReference type="ARBA" id="ARBA00004613"/>
    </source>
</evidence>
<dbReference type="InterPro" id="IPR053180">
    <property type="entry name" value="Ca-binding_acidic-repeat"/>
</dbReference>
<keyword evidence="8" id="KW-1185">Reference proteome</keyword>
<evidence type="ECO:0000313" key="8">
    <source>
        <dbReference type="Proteomes" id="UP000231693"/>
    </source>
</evidence>
<proteinExistence type="predicted"/>
<evidence type="ECO:0000256" key="6">
    <source>
        <dbReference type="SAM" id="Phobius"/>
    </source>
</evidence>
<feature type="region of interest" description="Disordered" evidence="5">
    <location>
        <begin position="1"/>
        <end position="28"/>
    </location>
</feature>
<evidence type="ECO:0000256" key="2">
    <source>
        <dbReference type="ARBA" id="ARBA00022525"/>
    </source>
</evidence>
<feature type="transmembrane region" description="Helical" evidence="6">
    <location>
        <begin position="30"/>
        <end position="50"/>
    </location>
</feature>
<comment type="caution">
    <text evidence="7">The sequence shown here is derived from an EMBL/GenBank/DDBJ whole genome shotgun (WGS) entry which is preliminary data.</text>
</comment>
<dbReference type="CDD" id="cd20742">
    <property type="entry name" value="FIX_vWA-like"/>
    <property type="match status" value="1"/>
</dbReference>
<keyword evidence="6" id="KW-0812">Transmembrane</keyword>
<protein>
    <recommendedName>
        <fullName evidence="9">Thrombospondin type 3 repeat-containing protein</fullName>
    </recommendedName>
</protein>
<comment type="subcellular location">
    <subcellularLocation>
        <location evidence="1">Secreted</location>
    </subcellularLocation>
</comment>
<keyword evidence="4" id="KW-0106">Calcium</keyword>
<dbReference type="Pfam" id="PF18884">
    <property type="entry name" value="TSP3_bac"/>
    <property type="match status" value="2"/>
</dbReference>
<feature type="compositionally biased region" description="Acidic residues" evidence="5">
    <location>
        <begin position="170"/>
        <end position="183"/>
    </location>
</feature>
<keyword evidence="6" id="KW-1133">Transmembrane helix</keyword>
<organism evidence="7 8">
    <name type="scientific">Sediminihabitans luteus</name>
    <dbReference type="NCBI Taxonomy" id="1138585"/>
    <lineage>
        <taxon>Bacteria</taxon>
        <taxon>Bacillati</taxon>
        <taxon>Actinomycetota</taxon>
        <taxon>Actinomycetes</taxon>
        <taxon>Micrococcales</taxon>
        <taxon>Cellulomonadaceae</taxon>
        <taxon>Sediminihabitans</taxon>
    </lineage>
</organism>
<keyword evidence="6" id="KW-0472">Membrane</keyword>
<gene>
    <name evidence="7" type="ORF">CLV28_2422</name>
</gene>
<keyword evidence="3" id="KW-0732">Signal</keyword>
<dbReference type="InterPro" id="IPR059100">
    <property type="entry name" value="TSP3_bac"/>
</dbReference>
<dbReference type="PANTHER" id="PTHR37467:SF1">
    <property type="entry name" value="EXPORTED CALCIUM-BINDING GLYCOPROTEIN"/>
    <property type="match status" value="1"/>
</dbReference>
<sequence>MGANEVTGATGDADPTPPARATSVAPRRRSITGVVAAAAVLAVAGAYGLVQVPADVARAGEPVTRTIPVDTDRDGLPDQIEIAGWVTQDGRSHRTDPALADSDGDGLTDLDEAGAPRTTTVVAGGPAVEVVARRGVGPARTLAGAVTGAVRVALTRTTYDGYADPLVPDTDGDGLGDGDEADLGLDPLAPDTDGDGLPDGTEVDVVGSDPEVADTDGDGFDDGYEDGHRESQGLDPLVADVKVSTAEYATDVARGFVLGDLSPGDSLAWLTGNLASGGASFIPGVGWLVGGAADVRDVVGAAIHGDWVGAGFNATGLVPVAGDEVSITAKVSKFLARNPKLVAAVAAKIVTLKVPDRVKIAVSKVVWKESDRLRAAGVSEKTLLRLATGRHDLDALAASLERSIPIKGFPSRFFESGLDGERALANFYGAATRGKDVQVRALTADCIAVCNAHVRVFDVLVDGVAHESKVGYVTLTAGVERQIRSDAWLVEHGDIQGAHWHFFASGTSNTVGASPQTLDLLDELGIGYTIHLPA</sequence>
<dbReference type="AlphaFoldDB" id="A0A2M9CDK1"/>
<dbReference type="GO" id="GO:0005509">
    <property type="term" value="F:calcium ion binding"/>
    <property type="evidence" value="ECO:0007669"/>
    <property type="project" value="InterPro"/>
</dbReference>
<dbReference type="Gene3D" id="4.10.1080.10">
    <property type="entry name" value="TSP type-3 repeat"/>
    <property type="match status" value="1"/>
</dbReference>
<evidence type="ECO:0000256" key="3">
    <source>
        <dbReference type="ARBA" id="ARBA00022729"/>
    </source>
</evidence>
<dbReference type="Proteomes" id="UP000231693">
    <property type="component" value="Unassembled WGS sequence"/>
</dbReference>
<dbReference type="OrthoDB" id="4428070at2"/>
<evidence type="ECO:0000313" key="7">
    <source>
        <dbReference type="EMBL" id="PJJ69945.1"/>
    </source>
</evidence>
<reference evidence="7 8" key="1">
    <citation type="submission" date="2017-11" db="EMBL/GenBank/DDBJ databases">
        <title>Genomic Encyclopedia of Archaeal and Bacterial Type Strains, Phase II (KMG-II): From Individual Species to Whole Genera.</title>
        <authorList>
            <person name="Goeker M."/>
        </authorList>
    </citation>
    <scope>NUCLEOTIDE SEQUENCE [LARGE SCALE GENOMIC DNA]</scope>
    <source>
        <strain evidence="7 8">DSM 25478</strain>
    </source>
</reference>
<evidence type="ECO:0000256" key="4">
    <source>
        <dbReference type="ARBA" id="ARBA00022837"/>
    </source>
</evidence>
<evidence type="ECO:0000256" key="5">
    <source>
        <dbReference type="SAM" id="MobiDB-lite"/>
    </source>
</evidence>
<name>A0A2M9CDK1_9CELL</name>
<dbReference type="PANTHER" id="PTHR37467">
    <property type="entry name" value="EXPORTED CALCIUM-BINDING GLYCOPROTEIN-RELATED"/>
    <property type="match status" value="1"/>
</dbReference>
<evidence type="ECO:0008006" key="9">
    <source>
        <dbReference type="Google" id="ProtNLM"/>
    </source>
</evidence>
<dbReference type="RefSeq" id="WP_100423577.1">
    <property type="nucleotide sequence ID" value="NZ_BOOX01000007.1"/>
</dbReference>
<feature type="region of interest" description="Disordered" evidence="5">
    <location>
        <begin position="163"/>
        <end position="213"/>
    </location>
</feature>
<keyword evidence="2" id="KW-0964">Secreted</keyword>
<dbReference type="InterPro" id="IPR028974">
    <property type="entry name" value="TSP_type-3_rpt"/>
</dbReference>
<accession>A0A2M9CDK1</accession>